<sequence>MEFSLLFFAAILLSGSVVAQVDTIVGFNGDERDALYALKATFNDTFLNRNWTGTHCHNNQPPLWYGLQCVDGRVTAISLDSLGLVGKMNFRAFNKFTELSVLSLKNNSLSGNVFSFTSNQKMKTIDLSFNAFDGSIPVSLVSLTSLESLQLQNNRFTGSIPEFNQSSLAVFNVSNNNLNGFIPRTKVLQSFGAGSYVGNPGLCGPPSDAVCNSIIKGSKATAAPPDTNKATNDNSSSKAHVILLLILVIVLFFVANLLLLLLYFKKHRELKELIKKLGSNETKEKKNESMTDISIQNQQPAEAAAADEGGKLIFTEEGENFQLGDLLKASAEGLGKGIFGNSYKAMLEGRSPIVVKRLRDLKPLTVDEFMKQVQLIAKLRHPNLLPLVAYFYTKEEKLLLYKYAEKGNLFDRIHGRRGVGRVPFRWSSRLIVAQGVARALEFLHLNSKPNTINVPHGNLKSSNVLLGENDEVLVSDYGFASLIALPIAAQCMVSYRSPEYQQMKRVSRKSDVWSFGCLLIELLTGKISSHSAPEESHGIDLCAWVNRAVREEWTAEIFDSEIASQRSAIPGMLNLLQIAIHCSNVSPDKRPEMSEVAKEIENIKLIENGEEYSSSFDRSLTDDSMSTVGSGIPMDER</sequence>
<dbReference type="AlphaFoldDB" id="A0A0A0KXX3"/>
<dbReference type="Gene3D" id="1.10.510.10">
    <property type="entry name" value="Transferase(Phosphotransferase) domain 1"/>
    <property type="match status" value="1"/>
</dbReference>
<keyword evidence="6" id="KW-0677">Repeat</keyword>
<evidence type="ECO:0000256" key="3">
    <source>
        <dbReference type="ARBA" id="ARBA00022614"/>
    </source>
</evidence>
<dbReference type="InterPro" id="IPR001611">
    <property type="entry name" value="Leu-rich_rpt"/>
</dbReference>
<comment type="subcellular location">
    <subcellularLocation>
        <location evidence="1">Membrane</location>
        <topology evidence="1">Single-pass membrane protein</topology>
    </subcellularLocation>
</comment>
<keyword evidence="4 10" id="KW-0812">Transmembrane</keyword>
<feature type="transmembrane region" description="Helical" evidence="10">
    <location>
        <begin position="241"/>
        <end position="264"/>
    </location>
</feature>
<evidence type="ECO:0000256" key="10">
    <source>
        <dbReference type="SAM" id="Phobius"/>
    </source>
</evidence>
<dbReference type="eggNOG" id="ENOG502QRAJ">
    <property type="taxonomic scope" value="Eukaryota"/>
</dbReference>
<evidence type="ECO:0000259" key="12">
    <source>
        <dbReference type="PROSITE" id="PS50011"/>
    </source>
</evidence>
<dbReference type="GO" id="GO:0005524">
    <property type="term" value="F:ATP binding"/>
    <property type="evidence" value="ECO:0007669"/>
    <property type="project" value="InterPro"/>
</dbReference>
<evidence type="ECO:0000256" key="7">
    <source>
        <dbReference type="ARBA" id="ARBA00022989"/>
    </source>
</evidence>
<proteinExistence type="predicted"/>
<dbReference type="SUPFAM" id="SSF52058">
    <property type="entry name" value="L domain-like"/>
    <property type="match status" value="1"/>
</dbReference>
<evidence type="ECO:0000256" key="11">
    <source>
        <dbReference type="SAM" id="SignalP"/>
    </source>
</evidence>
<evidence type="ECO:0000256" key="8">
    <source>
        <dbReference type="ARBA" id="ARBA00023136"/>
    </source>
</evidence>
<dbReference type="OrthoDB" id="248923at2759"/>
<dbReference type="GO" id="GO:0016020">
    <property type="term" value="C:membrane"/>
    <property type="evidence" value="ECO:0007669"/>
    <property type="project" value="UniProtKB-SubCell"/>
</dbReference>
<accession>A0A0A0KXX3</accession>
<dbReference type="InterPro" id="IPR032675">
    <property type="entry name" value="LRR_dom_sf"/>
</dbReference>
<dbReference type="EMBL" id="CM002925">
    <property type="protein sequence ID" value="KGN53699.1"/>
    <property type="molecule type" value="Genomic_DNA"/>
</dbReference>
<keyword evidence="7 10" id="KW-1133">Transmembrane helix</keyword>
<reference evidence="13 14" key="4">
    <citation type="journal article" date="2011" name="BMC Genomics">
        <title>RNA-Seq improves annotation of protein-coding genes in the cucumber genome.</title>
        <authorList>
            <person name="Li Z."/>
            <person name="Zhang Z."/>
            <person name="Yan P."/>
            <person name="Huang S."/>
            <person name="Fei Z."/>
            <person name="Lin K."/>
        </authorList>
    </citation>
    <scope>NUCLEOTIDE SEQUENCE [LARGE SCALE GENOMIC DNA]</scope>
    <source>
        <strain evidence="14">cv. 9930</strain>
    </source>
</reference>
<dbReference type="OMA" id="GLQCYEN"/>
<evidence type="ECO:0000256" key="5">
    <source>
        <dbReference type="ARBA" id="ARBA00022729"/>
    </source>
</evidence>
<keyword evidence="2" id="KW-0597">Phosphoprotein</keyword>
<organism evidence="13 14">
    <name type="scientific">Cucumis sativus</name>
    <name type="common">Cucumber</name>
    <dbReference type="NCBI Taxonomy" id="3659"/>
    <lineage>
        <taxon>Eukaryota</taxon>
        <taxon>Viridiplantae</taxon>
        <taxon>Streptophyta</taxon>
        <taxon>Embryophyta</taxon>
        <taxon>Tracheophyta</taxon>
        <taxon>Spermatophyta</taxon>
        <taxon>Magnoliopsida</taxon>
        <taxon>eudicotyledons</taxon>
        <taxon>Gunneridae</taxon>
        <taxon>Pentapetalae</taxon>
        <taxon>rosids</taxon>
        <taxon>fabids</taxon>
        <taxon>Cucurbitales</taxon>
        <taxon>Cucurbitaceae</taxon>
        <taxon>Benincaseae</taxon>
        <taxon>Cucumis</taxon>
    </lineage>
</organism>
<dbReference type="PANTHER" id="PTHR48007">
    <property type="entry name" value="LEUCINE-RICH REPEAT RECEPTOR-LIKE PROTEIN KINASE PXC1"/>
    <property type="match status" value="1"/>
</dbReference>
<dbReference type="PROSITE" id="PS50011">
    <property type="entry name" value="PROTEIN_KINASE_DOM"/>
    <property type="match status" value="1"/>
</dbReference>
<dbReference type="InterPro" id="IPR001245">
    <property type="entry name" value="Ser-Thr/Tyr_kinase_cat_dom"/>
</dbReference>
<reference evidence="13 14" key="3">
    <citation type="journal article" date="2010" name="BMC Genomics">
        <title>Transcriptome sequencing and comparative analysis of cucumber flowers with different sex types.</title>
        <authorList>
            <person name="Guo S."/>
            <person name="Zheng Y."/>
            <person name="Joung J.G."/>
            <person name="Liu S."/>
            <person name="Zhang Z."/>
            <person name="Crasta O.R."/>
            <person name="Sobral B.W."/>
            <person name="Xu Y."/>
            <person name="Huang S."/>
            <person name="Fei Z."/>
        </authorList>
    </citation>
    <scope>NUCLEOTIDE SEQUENCE [LARGE SCALE GENOMIC DNA]</scope>
    <source>
        <strain evidence="14">cv. 9930</strain>
    </source>
</reference>
<keyword evidence="8 10" id="KW-0472">Membrane</keyword>
<evidence type="ECO:0000256" key="2">
    <source>
        <dbReference type="ARBA" id="ARBA00022553"/>
    </source>
</evidence>
<dbReference type="SUPFAM" id="SSF56112">
    <property type="entry name" value="Protein kinase-like (PK-like)"/>
    <property type="match status" value="1"/>
</dbReference>
<keyword evidence="5 11" id="KW-0732">Signal</keyword>
<dbReference type="FunFam" id="3.80.10.10:FF:000722">
    <property type="entry name" value="Leucine-rich repeat receptor-like protein kinase"/>
    <property type="match status" value="1"/>
</dbReference>
<dbReference type="Pfam" id="PF00560">
    <property type="entry name" value="LRR_1"/>
    <property type="match status" value="1"/>
</dbReference>
<dbReference type="InterPro" id="IPR046959">
    <property type="entry name" value="PRK1-6/SRF4-like"/>
</dbReference>
<evidence type="ECO:0000313" key="13">
    <source>
        <dbReference type="EMBL" id="KGN53699.1"/>
    </source>
</evidence>
<dbReference type="Gene3D" id="3.30.200.20">
    <property type="entry name" value="Phosphorylase Kinase, domain 1"/>
    <property type="match status" value="1"/>
</dbReference>
<protein>
    <recommendedName>
        <fullName evidence="12">Protein kinase domain-containing protein</fullName>
    </recommendedName>
</protein>
<dbReference type="Gene3D" id="3.80.10.10">
    <property type="entry name" value="Ribonuclease Inhibitor"/>
    <property type="match status" value="1"/>
</dbReference>
<evidence type="ECO:0000313" key="14">
    <source>
        <dbReference type="Proteomes" id="UP000029981"/>
    </source>
</evidence>
<dbReference type="PANTHER" id="PTHR48007:SF43">
    <property type="entry name" value="POLLEN RECEPTOR-LIKE KINASE 4"/>
    <property type="match status" value="1"/>
</dbReference>
<dbReference type="GO" id="GO:0004672">
    <property type="term" value="F:protein kinase activity"/>
    <property type="evidence" value="ECO:0007669"/>
    <property type="project" value="InterPro"/>
</dbReference>
<keyword evidence="14" id="KW-1185">Reference proteome</keyword>
<feature type="chain" id="PRO_5001965614" description="Protein kinase domain-containing protein" evidence="11">
    <location>
        <begin position="20"/>
        <end position="637"/>
    </location>
</feature>
<evidence type="ECO:0000256" key="6">
    <source>
        <dbReference type="ARBA" id="ARBA00022737"/>
    </source>
</evidence>
<keyword evidence="3" id="KW-0433">Leucine-rich repeat</keyword>
<dbReference type="Gramene" id="KGN53699">
    <property type="protein sequence ID" value="KGN53699"/>
    <property type="gene ID" value="Csa_4G107410"/>
</dbReference>
<reference evidence="13 14" key="1">
    <citation type="journal article" date="2009" name="Nat. Genet.">
        <title>The genome of the cucumber, Cucumis sativus L.</title>
        <authorList>
            <person name="Huang S."/>
            <person name="Li R."/>
            <person name="Zhang Z."/>
            <person name="Li L."/>
            <person name="Gu X."/>
            <person name="Fan W."/>
            <person name="Lucas W.J."/>
            <person name="Wang X."/>
            <person name="Xie B."/>
            <person name="Ni P."/>
            <person name="Ren Y."/>
            <person name="Zhu H."/>
            <person name="Li J."/>
            <person name="Lin K."/>
            <person name="Jin W."/>
            <person name="Fei Z."/>
            <person name="Li G."/>
            <person name="Staub J."/>
            <person name="Kilian A."/>
            <person name="van der Vossen E.A."/>
            <person name="Wu Y."/>
            <person name="Guo J."/>
            <person name="He J."/>
            <person name="Jia Z."/>
            <person name="Ren Y."/>
            <person name="Tian G."/>
            <person name="Lu Y."/>
            <person name="Ruan J."/>
            <person name="Qian W."/>
            <person name="Wang M."/>
            <person name="Huang Q."/>
            <person name="Li B."/>
            <person name="Xuan Z."/>
            <person name="Cao J."/>
            <person name="Asan"/>
            <person name="Wu Z."/>
            <person name="Zhang J."/>
            <person name="Cai Q."/>
            <person name="Bai Y."/>
            <person name="Zhao B."/>
            <person name="Han Y."/>
            <person name="Li Y."/>
            <person name="Li X."/>
            <person name="Wang S."/>
            <person name="Shi Q."/>
            <person name="Liu S."/>
            <person name="Cho W.K."/>
            <person name="Kim J.Y."/>
            <person name="Xu Y."/>
            <person name="Heller-Uszynska K."/>
            <person name="Miao H."/>
            <person name="Cheng Z."/>
            <person name="Zhang S."/>
            <person name="Wu J."/>
            <person name="Yang Y."/>
            <person name="Kang H."/>
            <person name="Li M."/>
            <person name="Liang H."/>
            <person name="Ren X."/>
            <person name="Shi Z."/>
            <person name="Wen M."/>
            <person name="Jian M."/>
            <person name="Yang H."/>
            <person name="Zhang G."/>
            <person name="Yang Z."/>
            <person name="Chen R."/>
            <person name="Liu S."/>
            <person name="Li J."/>
            <person name="Ma L."/>
            <person name="Liu H."/>
            <person name="Zhou Y."/>
            <person name="Zhao J."/>
            <person name="Fang X."/>
            <person name="Li G."/>
            <person name="Fang L."/>
            <person name="Li Y."/>
            <person name="Liu D."/>
            <person name="Zheng H."/>
            <person name="Zhang Y."/>
            <person name="Qin N."/>
            <person name="Li Z."/>
            <person name="Yang G."/>
            <person name="Yang S."/>
            <person name="Bolund L."/>
            <person name="Kristiansen K."/>
            <person name="Zheng H."/>
            <person name="Li S."/>
            <person name="Zhang X."/>
            <person name="Yang H."/>
            <person name="Wang J."/>
            <person name="Sun R."/>
            <person name="Zhang B."/>
            <person name="Jiang S."/>
            <person name="Wang J."/>
            <person name="Du Y."/>
            <person name="Li S."/>
        </authorList>
    </citation>
    <scope>NUCLEOTIDE SEQUENCE [LARGE SCALE GENOMIC DNA]</scope>
    <source>
        <strain evidence="14">cv. 9930</strain>
    </source>
</reference>
<feature type="domain" description="Protein kinase" evidence="12">
    <location>
        <begin position="328"/>
        <end position="605"/>
    </location>
</feature>
<feature type="signal peptide" evidence="11">
    <location>
        <begin position="1"/>
        <end position="19"/>
    </location>
</feature>
<evidence type="ECO:0000256" key="1">
    <source>
        <dbReference type="ARBA" id="ARBA00004167"/>
    </source>
</evidence>
<gene>
    <name evidence="13" type="ORF">Csa_4G107410</name>
</gene>
<reference evidence="13 14" key="2">
    <citation type="journal article" date="2009" name="PLoS ONE">
        <title>An integrated genetic and cytogenetic map of the cucumber genome.</title>
        <authorList>
            <person name="Ren Y."/>
            <person name="Zhang Z."/>
            <person name="Liu J."/>
            <person name="Staub J.E."/>
            <person name="Han Y."/>
            <person name="Cheng Z."/>
            <person name="Li X."/>
            <person name="Lu J."/>
            <person name="Miao H."/>
            <person name="Kang H."/>
            <person name="Xie B."/>
            <person name="Gu X."/>
            <person name="Wang X."/>
            <person name="Du Y."/>
            <person name="Jin W."/>
            <person name="Huang S."/>
        </authorList>
    </citation>
    <scope>NUCLEOTIDE SEQUENCE [LARGE SCALE GENOMIC DNA]</scope>
    <source>
        <strain evidence="14">cv. 9930</strain>
    </source>
</reference>
<evidence type="ECO:0000256" key="9">
    <source>
        <dbReference type="SAM" id="MobiDB-lite"/>
    </source>
</evidence>
<feature type="compositionally biased region" description="Polar residues" evidence="9">
    <location>
        <begin position="613"/>
        <end position="629"/>
    </location>
</feature>
<dbReference type="InterPro" id="IPR000719">
    <property type="entry name" value="Prot_kinase_dom"/>
</dbReference>
<dbReference type="Proteomes" id="UP000029981">
    <property type="component" value="Chromosome 4"/>
</dbReference>
<feature type="region of interest" description="Disordered" evidence="9">
    <location>
        <begin position="613"/>
        <end position="637"/>
    </location>
</feature>
<dbReference type="InterPro" id="IPR011009">
    <property type="entry name" value="Kinase-like_dom_sf"/>
</dbReference>
<dbReference type="Pfam" id="PF07714">
    <property type="entry name" value="PK_Tyr_Ser-Thr"/>
    <property type="match status" value="1"/>
</dbReference>
<name>A0A0A0KXX3_CUCSA</name>
<evidence type="ECO:0000256" key="4">
    <source>
        <dbReference type="ARBA" id="ARBA00022692"/>
    </source>
</evidence>